<dbReference type="Proteomes" id="UP000037643">
    <property type="component" value="Chromosome"/>
</dbReference>
<feature type="region of interest" description="Disordered" evidence="1">
    <location>
        <begin position="206"/>
        <end position="229"/>
    </location>
</feature>
<accession>A0A0G3X8E5</accession>
<dbReference type="AlphaFoldDB" id="A0A0G3X8E5"/>
<evidence type="ECO:0000313" key="4">
    <source>
        <dbReference type="Proteomes" id="UP000037643"/>
    </source>
</evidence>
<dbReference type="KEGG" id="amx:AM2010_531"/>
<dbReference type="EMBL" id="CP011805">
    <property type="protein sequence ID" value="AKM06618.1"/>
    <property type="molecule type" value="Genomic_DNA"/>
</dbReference>
<keyword evidence="4" id="KW-1185">Reference proteome</keyword>
<evidence type="ECO:0008006" key="5">
    <source>
        <dbReference type="Google" id="ProtNLM"/>
    </source>
</evidence>
<feature type="region of interest" description="Disordered" evidence="1">
    <location>
        <begin position="30"/>
        <end position="58"/>
    </location>
</feature>
<keyword evidence="2" id="KW-0732">Signal</keyword>
<gene>
    <name evidence="3" type="ORF">AM2010_531</name>
</gene>
<protein>
    <recommendedName>
        <fullName evidence="5">Secreted protein</fullName>
    </recommendedName>
</protein>
<name>A0A0G3X8E5_9SPHN</name>
<evidence type="ECO:0000256" key="1">
    <source>
        <dbReference type="SAM" id="MobiDB-lite"/>
    </source>
</evidence>
<sequence precursor="true">MVRHGKLSTAFAGLASLSLAATPVAAAELPAPTTGGPVQADPAWSDASVTAERSRRHHYRDRYRHRHHRNRGIDAGDVIAGVLILGGIAAVASAIDNDRNEPRRGYRGPVRVDRSNGLDRAAQMCVAEIERDARVASVDGVDRTPRGWQVNGALYDGEGFTCHIGNDGRIDDIDYGRRGVTYRTQASDAQYGDDVYSAAWNSVDSGPASSVRPAYPGGPLPGEAGYDDY</sequence>
<feature type="chain" id="PRO_5005186240" description="Secreted protein" evidence="2">
    <location>
        <begin position="27"/>
        <end position="229"/>
    </location>
</feature>
<feature type="signal peptide" evidence="2">
    <location>
        <begin position="1"/>
        <end position="26"/>
    </location>
</feature>
<dbReference type="PATRIC" id="fig|543877.4.peg.536"/>
<organism evidence="3 4">
    <name type="scientific">Pelagerythrobacter marensis</name>
    <dbReference type="NCBI Taxonomy" id="543877"/>
    <lineage>
        <taxon>Bacteria</taxon>
        <taxon>Pseudomonadati</taxon>
        <taxon>Pseudomonadota</taxon>
        <taxon>Alphaproteobacteria</taxon>
        <taxon>Sphingomonadales</taxon>
        <taxon>Erythrobacteraceae</taxon>
        <taxon>Pelagerythrobacter</taxon>
    </lineage>
</organism>
<proteinExistence type="predicted"/>
<evidence type="ECO:0000313" key="3">
    <source>
        <dbReference type="EMBL" id="AKM06618.1"/>
    </source>
</evidence>
<reference evidence="3 4" key="1">
    <citation type="submission" date="2015-06" db="EMBL/GenBank/DDBJ databases">
        <authorList>
            <person name="Kim K.M."/>
        </authorList>
    </citation>
    <scope>NUCLEOTIDE SEQUENCE [LARGE SCALE GENOMIC DNA]</scope>
    <source>
        <strain evidence="3 4">KCTC 22370</strain>
    </source>
</reference>
<evidence type="ECO:0000256" key="2">
    <source>
        <dbReference type="SAM" id="SignalP"/>
    </source>
</evidence>